<accession>A0A9N9A116</accession>
<dbReference type="InterPro" id="IPR018507">
    <property type="entry name" value="Cyt_c_oxidase_su6a_CS"/>
</dbReference>
<name>A0A9N9A116_9GLOM</name>
<evidence type="ECO:0000256" key="6">
    <source>
        <dbReference type="ARBA" id="ARBA00022946"/>
    </source>
</evidence>
<keyword evidence="8" id="KW-0560">Oxidoreductase</keyword>
<proteinExistence type="inferred from homology"/>
<evidence type="ECO:0000256" key="5">
    <source>
        <dbReference type="ARBA" id="ARBA00022792"/>
    </source>
</evidence>
<evidence type="ECO:0000256" key="1">
    <source>
        <dbReference type="ARBA" id="ARBA00004434"/>
    </source>
</evidence>
<evidence type="ECO:0000256" key="11">
    <source>
        <dbReference type="RuleBase" id="RU004396"/>
    </source>
</evidence>
<gene>
    <name evidence="14" type="ORF">AMORRO_LOCUS3885</name>
</gene>
<comment type="subcellular location">
    <subcellularLocation>
        <location evidence="1">Mitochondrion inner membrane</location>
        <topology evidence="1">Single-pass membrane protein</topology>
    </subcellularLocation>
</comment>
<evidence type="ECO:0000256" key="9">
    <source>
        <dbReference type="ARBA" id="ARBA00023128"/>
    </source>
</evidence>
<dbReference type="InterPro" id="IPR036418">
    <property type="entry name" value="Cyt_c_oxidase_su6a_sf"/>
</dbReference>
<dbReference type="Gene3D" id="4.10.95.10">
    <property type="entry name" value="Cytochrome c oxidase, subunit VIa"/>
    <property type="match status" value="1"/>
</dbReference>
<reference evidence="14" key="1">
    <citation type="submission" date="2021-06" db="EMBL/GenBank/DDBJ databases">
        <authorList>
            <person name="Kallberg Y."/>
            <person name="Tangrot J."/>
            <person name="Rosling A."/>
        </authorList>
    </citation>
    <scope>NUCLEOTIDE SEQUENCE</scope>
    <source>
        <strain evidence="14">CL551</strain>
    </source>
</reference>
<organism evidence="14 15">
    <name type="scientific">Acaulospora morrowiae</name>
    <dbReference type="NCBI Taxonomy" id="94023"/>
    <lineage>
        <taxon>Eukaryota</taxon>
        <taxon>Fungi</taxon>
        <taxon>Fungi incertae sedis</taxon>
        <taxon>Mucoromycota</taxon>
        <taxon>Glomeromycotina</taxon>
        <taxon>Glomeromycetes</taxon>
        <taxon>Diversisporales</taxon>
        <taxon>Acaulosporaceae</taxon>
        <taxon>Acaulospora</taxon>
    </lineage>
</organism>
<dbReference type="EMBL" id="CAJVPV010001975">
    <property type="protein sequence ID" value="CAG8514315.1"/>
    <property type="molecule type" value="Genomic_DNA"/>
</dbReference>
<dbReference type="GO" id="GO:0016491">
    <property type="term" value="F:oxidoreductase activity"/>
    <property type="evidence" value="ECO:0007669"/>
    <property type="project" value="UniProtKB-KW"/>
</dbReference>
<comment type="pathway">
    <text evidence="2">Energy metabolism; oxidative phosphorylation.</text>
</comment>
<evidence type="ECO:0000256" key="13">
    <source>
        <dbReference type="SAM" id="MobiDB-lite"/>
    </source>
</evidence>
<keyword evidence="9 12" id="KW-0496">Mitochondrion</keyword>
<keyword evidence="6" id="KW-0809">Transit peptide</keyword>
<comment type="similarity">
    <text evidence="3 11">Belongs to the cytochrome c oxidase subunit 6A family.</text>
</comment>
<dbReference type="Pfam" id="PF02046">
    <property type="entry name" value="COX6A"/>
    <property type="match status" value="1"/>
</dbReference>
<sequence length="126" mass="14441">MATRFLARHPTNFVVRKSAGTIRNYAATVASEGKSEFVAKREAVEEHAKGTEKLWKNICIYVCVPALVLSAGNSYRLEQQHKEHKEHKGAHSTSERPPYQYQRIRNKPFPWGDGDKTLFHNPEINH</sequence>
<evidence type="ECO:0000313" key="14">
    <source>
        <dbReference type="EMBL" id="CAG8514315.1"/>
    </source>
</evidence>
<evidence type="ECO:0000313" key="15">
    <source>
        <dbReference type="Proteomes" id="UP000789342"/>
    </source>
</evidence>
<comment type="caution">
    <text evidence="14">The sequence shown here is derived from an EMBL/GenBank/DDBJ whole genome shotgun (WGS) entry which is preliminary data.</text>
</comment>
<dbReference type="PANTHER" id="PTHR11504">
    <property type="entry name" value="CYTOCHROME C OXIDASE POLYPEPTIDE VIA"/>
    <property type="match status" value="1"/>
</dbReference>
<dbReference type="PROSITE" id="PS01329">
    <property type="entry name" value="COX6A"/>
    <property type="match status" value="1"/>
</dbReference>
<dbReference type="PANTHER" id="PTHR11504:SF0">
    <property type="entry name" value="CYTOCHROME C OXIDASE SUBUNIT"/>
    <property type="match status" value="1"/>
</dbReference>
<protein>
    <recommendedName>
        <fullName evidence="12">Cytochrome c oxidase subunit</fullName>
    </recommendedName>
    <alternativeName>
        <fullName evidence="12">Cytochrome c oxidase polypeptide VIa</fullName>
    </alternativeName>
</protein>
<keyword evidence="7" id="KW-1133">Transmembrane helix</keyword>
<dbReference type="AlphaFoldDB" id="A0A9N9A116"/>
<dbReference type="FunFam" id="4.10.95.10:FF:000001">
    <property type="entry name" value="Cytochrome c oxidase subunit 6A, mitochondrial"/>
    <property type="match status" value="1"/>
</dbReference>
<evidence type="ECO:0000256" key="4">
    <source>
        <dbReference type="ARBA" id="ARBA00022692"/>
    </source>
</evidence>
<keyword evidence="15" id="KW-1185">Reference proteome</keyword>
<keyword evidence="5 12" id="KW-0999">Mitochondrion inner membrane</keyword>
<keyword evidence="4" id="KW-0812">Transmembrane</keyword>
<evidence type="ECO:0000256" key="7">
    <source>
        <dbReference type="ARBA" id="ARBA00022989"/>
    </source>
</evidence>
<dbReference type="OrthoDB" id="5947505at2759"/>
<evidence type="ECO:0000256" key="3">
    <source>
        <dbReference type="ARBA" id="ARBA00005553"/>
    </source>
</evidence>
<feature type="region of interest" description="Disordered" evidence="13">
    <location>
        <begin position="79"/>
        <end position="106"/>
    </location>
</feature>
<evidence type="ECO:0000256" key="8">
    <source>
        <dbReference type="ARBA" id="ARBA00023002"/>
    </source>
</evidence>
<keyword evidence="10 12" id="KW-0472">Membrane</keyword>
<dbReference type="GO" id="GO:0005743">
    <property type="term" value="C:mitochondrial inner membrane"/>
    <property type="evidence" value="ECO:0007669"/>
    <property type="project" value="UniProtKB-SubCell"/>
</dbReference>
<dbReference type="InterPro" id="IPR001349">
    <property type="entry name" value="Cyt_c_oxidase_su6a"/>
</dbReference>
<dbReference type="GO" id="GO:0006123">
    <property type="term" value="P:mitochondrial electron transport, cytochrome c to oxygen"/>
    <property type="evidence" value="ECO:0007669"/>
    <property type="project" value="TreeGrafter"/>
</dbReference>
<dbReference type="SUPFAM" id="SSF81411">
    <property type="entry name" value="Mitochondrial cytochrome c oxidase subunit VIa"/>
    <property type="match status" value="1"/>
</dbReference>
<dbReference type="Proteomes" id="UP000789342">
    <property type="component" value="Unassembled WGS sequence"/>
</dbReference>
<evidence type="ECO:0000256" key="12">
    <source>
        <dbReference type="RuleBase" id="RU004397"/>
    </source>
</evidence>
<evidence type="ECO:0000256" key="2">
    <source>
        <dbReference type="ARBA" id="ARBA00004673"/>
    </source>
</evidence>
<dbReference type="GO" id="GO:0030234">
    <property type="term" value="F:enzyme regulator activity"/>
    <property type="evidence" value="ECO:0007669"/>
    <property type="project" value="TreeGrafter"/>
</dbReference>
<evidence type="ECO:0000256" key="10">
    <source>
        <dbReference type="ARBA" id="ARBA00023136"/>
    </source>
</evidence>